<dbReference type="EMBL" id="GL379856">
    <property type="protein sequence ID" value="EGT56722.1"/>
    <property type="molecule type" value="Genomic_DNA"/>
</dbReference>
<keyword evidence="4" id="KW-1185">Reference proteome</keyword>
<dbReference type="PANTHER" id="PTHR35855">
    <property type="entry name" value="PROTEIN CBG11437-RELATED"/>
    <property type="match status" value="1"/>
</dbReference>
<keyword evidence="1" id="KW-0812">Transmembrane</keyword>
<evidence type="ECO:0000256" key="1">
    <source>
        <dbReference type="SAM" id="Phobius"/>
    </source>
</evidence>
<evidence type="ECO:0000313" key="3">
    <source>
        <dbReference type="EMBL" id="EGT56722.1"/>
    </source>
</evidence>
<evidence type="ECO:0000256" key="2">
    <source>
        <dbReference type="SAM" id="SignalP"/>
    </source>
</evidence>
<proteinExistence type="predicted"/>
<dbReference type="OMA" id="VFCIDEY"/>
<reference evidence="4" key="1">
    <citation type="submission" date="2011-07" db="EMBL/GenBank/DDBJ databases">
        <authorList>
            <consortium name="Caenorhabditis brenneri Sequencing and Analysis Consortium"/>
            <person name="Wilson R.K."/>
        </authorList>
    </citation>
    <scope>NUCLEOTIDE SEQUENCE [LARGE SCALE GENOMIC DNA]</scope>
    <source>
        <strain evidence="4">PB2801</strain>
    </source>
</reference>
<feature type="signal peptide" evidence="2">
    <location>
        <begin position="1"/>
        <end position="20"/>
    </location>
</feature>
<gene>
    <name evidence="3" type="primary">Cbn-sdz-1</name>
    <name evidence="3" type="ORF">CAEBREN_13814</name>
</gene>
<keyword evidence="1" id="KW-1133">Transmembrane helix</keyword>
<dbReference type="InterPro" id="IPR053132">
    <property type="entry name" value="Mesendoderm_Regulator"/>
</dbReference>
<dbReference type="eggNOG" id="ENOG502R7JM">
    <property type="taxonomic scope" value="Eukaryota"/>
</dbReference>
<evidence type="ECO:0000313" key="4">
    <source>
        <dbReference type="Proteomes" id="UP000008068"/>
    </source>
</evidence>
<organism evidence="4">
    <name type="scientific">Caenorhabditis brenneri</name>
    <name type="common">Nematode worm</name>
    <dbReference type="NCBI Taxonomy" id="135651"/>
    <lineage>
        <taxon>Eukaryota</taxon>
        <taxon>Metazoa</taxon>
        <taxon>Ecdysozoa</taxon>
        <taxon>Nematoda</taxon>
        <taxon>Chromadorea</taxon>
        <taxon>Rhabditida</taxon>
        <taxon>Rhabditina</taxon>
        <taxon>Rhabditomorpha</taxon>
        <taxon>Rhabditoidea</taxon>
        <taxon>Rhabditidae</taxon>
        <taxon>Peloderinae</taxon>
        <taxon>Caenorhabditis</taxon>
    </lineage>
</organism>
<protein>
    <submittedName>
        <fullName evidence="3">CBN-SDZ-1 protein</fullName>
    </submittedName>
</protein>
<keyword evidence="1" id="KW-0472">Membrane</keyword>
<dbReference type="PANTHER" id="PTHR35855:SF2">
    <property type="entry name" value="SKN-1 DEPENDENT ZYGOTIC TRANSCRIPT 1 PROTEIN"/>
    <property type="match status" value="1"/>
</dbReference>
<name>G0NB61_CAEBE</name>
<dbReference type="Proteomes" id="UP000008068">
    <property type="component" value="Unassembled WGS sequence"/>
</dbReference>
<dbReference type="OrthoDB" id="5868534at2759"/>
<dbReference type="HOGENOM" id="CLU_1166781_0_0_1"/>
<dbReference type="FunCoup" id="G0NB61">
    <property type="interactions" value="1753"/>
</dbReference>
<dbReference type="InParanoid" id="G0NB61"/>
<keyword evidence="2" id="KW-0732">Signal</keyword>
<dbReference type="STRING" id="135651.G0NB61"/>
<feature type="transmembrane region" description="Helical" evidence="1">
    <location>
        <begin position="162"/>
        <end position="185"/>
    </location>
</feature>
<feature type="chain" id="PRO_5003404999" evidence="2">
    <location>
        <begin position="21"/>
        <end position="229"/>
    </location>
</feature>
<accession>G0NB61</accession>
<sequence length="229" mass="25898">MNTSIFILVLFFSIIPSTISTGFLNLRLTSDMDCLLHLEHGDYAQTVRLLAYETKLVDVPIQSNQLKTSIDFQFLHHFSGASLYPWTNSLEFNLDNNGLIESKVIDTKTVILSVQSMLLCDQGFFGPSCDRRSKIVQTVTSTVTKQSMSLDKWKSAEISNEIIIYFSLALFVVILIIAIGILFCYRPSEPRKYMEETLPFEYPQLDEADHPVSPSCRSIPATPTLQSRV</sequence>
<dbReference type="AlphaFoldDB" id="G0NB61"/>